<dbReference type="SUPFAM" id="SSF57850">
    <property type="entry name" value="RING/U-box"/>
    <property type="match status" value="1"/>
</dbReference>
<evidence type="ECO:0000259" key="8">
    <source>
        <dbReference type="PROSITE" id="PS50089"/>
    </source>
</evidence>
<dbReference type="PROSITE" id="PS50089">
    <property type="entry name" value="ZF_RING_2"/>
    <property type="match status" value="1"/>
</dbReference>
<evidence type="ECO:0000259" key="9">
    <source>
        <dbReference type="PROSITE" id="PS50119"/>
    </source>
</evidence>
<evidence type="ECO:0000256" key="4">
    <source>
        <dbReference type="ARBA" id="ARBA00022833"/>
    </source>
</evidence>
<evidence type="ECO:0000256" key="5">
    <source>
        <dbReference type="ARBA" id="ARBA00022859"/>
    </source>
</evidence>
<dbReference type="SMART" id="SM00589">
    <property type="entry name" value="PRY"/>
    <property type="match status" value="1"/>
</dbReference>
<sequence>MEIQSDAPAESFSVISSDWLSTQTCFEPVTIPCGHSYCVDCINNYWDKSNTTGFYLCPQCTQIFDGRPELNRKAMSTDLKEVEVRADVAPSQSNIGPSDVPCDVCTGRKRKSSKTCLTCMASYCEDHLQLHRECGAFKRHKLEEPTGNLKDRICTKHQKVLEIFCRTDESFICLLCAATEHKSHNTVTPDVERAGRQSHLEKKKTEMKKQIQEKEKKLEEMKRTIMRIQVSFKTFKSIFQALERLWLEIGSLIRDYERREVRKTEDVVERLDREIKELKRTDAELTDLSQADDHIHFLKVRWRSELHQEAYLIHKHFSCMFSSPHAEVFITLSEKKFFVLVSVLLSVPVSCITMSADIFTSLLFFCFHSDSCPLSLDPSTAHRWLDLSEGNRKVKRHVTETQYPDHSNRFDFCHQVLCRETLSGTRCYWEVEWSGEWAEIGVAYKGIGRKGWSYESLLGWNDKSWSLICSESTFSVWHNNVRTEIRAPHSHRIGVYLDYPAGFLAFYGISDTMTLLHRFKTSFTEPLYPGFGVGWDSSVTICPLNLSDQ</sequence>
<name>A0A8C4TLA8_ERPCA</name>
<dbReference type="CDD" id="cd16040">
    <property type="entry name" value="SPRY_PRY_SNTX"/>
    <property type="match status" value="1"/>
</dbReference>
<reference evidence="11" key="3">
    <citation type="submission" date="2025-09" db="UniProtKB">
        <authorList>
            <consortium name="Ensembl"/>
        </authorList>
    </citation>
    <scope>IDENTIFICATION</scope>
</reference>
<dbReference type="InterPro" id="IPR003879">
    <property type="entry name" value="Butyrophylin_SPRY"/>
</dbReference>
<dbReference type="InterPro" id="IPR013320">
    <property type="entry name" value="ConA-like_dom_sf"/>
</dbReference>
<evidence type="ECO:0000256" key="3">
    <source>
        <dbReference type="ARBA" id="ARBA00022771"/>
    </source>
</evidence>
<dbReference type="SUPFAM" id="SSF49899">
    <property type="entry name" value="Concanavalin A-like lectins/glucanases"/>
    <property type="match status" value="1"/>
</dbReference>
<dbReference type="PANTHER" id="PTHR25465">
    <property type="entry name" value="B-BOX DOMAIN CONTAINING"/>
    <property type="match status" value="1"/>
</dbReference>
<keyword evidence="2" id="KW-0479">Metal-binding</keyword>
<dbReference type="GO" id="GO:0005737">
    <property type="term" value="C:cytoplasm"/>
    <property type="evidence" value="ECO:0007669"/>
    <property type="project" value="UniProtKB-ARBA"/>
</dbReference>
<reference evidence="11" key="2">
    <citation type="submission" date="2025-08" db="UniProtKB">
        <authorList>
            <consortium name="Ensembl"/>
        </authorList>
    </citation>
    <scope>IDENTIFICATION</scope>
</reference>
<dbReference type="SMART" id="SM00336">
    <property type="entry name" value="BBOX"/>
    <property type="match status" value="1"/>
</dbReference>
<dbReference type="Pfam" id="PF15227">
    <property type="entry name" value="zf-C3HC4_4"/>
    <property type="match status" value="1"/>
</dbReference>
<dbReference type="InterPro" id="IPR043136">
    <property type="entry name" value="B30.2/SPRY_sf"/>
</dbReference>
<dbReference type="Gene3D" id="3.30.40.10">
    <property type="entry name" value="Zinc/RING finger domain, C3HC4 (zinc finger)"/>
    <property type="match status" value="1"/>
</dbReference>
<keyword evidence="1" id="KW-0399">Innate immunity</keyword>
<dbReference type="InterPro" id="IPR058030">
    <property type="entry name" value="TRIM8/14/16/25/29/45/65_CC"/>
</dbReference>
<accession>A0A8C4TLA8</accession>
<dbReference type="InterPro" id="IPR013083">
    <property type="entry name" value="Znf_RING/FYVE/PHD"/>
</dbReference>
<dbReference type="PANTHER" id="PTHR25465:SF5">
    <property type="entry name" value="E3 UBIQUITIN_ISG15 LIGASE TRIM25-RELATED"/>
    <property type="match status" value="1"/>
</dbReference>
<proteinExistence type="predicted"/>
<dbReference type="SMART" id="SM00184">
    <property type="entry name" value="RING"/>
    <property type="match status" value="1"/>
</dbReference>
<dbReference type="InterPro" id="IPR017907">
    <property type="entry name" value="Znf_RING_CS"/>
</dbReference>
<dbReference type="GO" id="GO:0045087">
    <property type="term" value="P:innate immune response"/>
    <property type="evidence" value="ECO:0007669"/>
    <property type="project" value="UniProtKB-KW"/>
</dbReference>
<dbReference type="Pfam" id="PF00622">
    <property type="entry name" value="SPRY"/>
    <property type="match status" value="1"/>
</dbReference>
<evidence type="ECO:0000313" key="11">
    <source>
        <dbReference type="Ensembl" id="ENSECRP00000033265.1"/>
    </source>
</evidence>
<dbReference type="Proteomes" id="UP000694620">
    <property type="component" value="Chromosome 12"/>
</dbReference>
<dbReference type="GO" id="GO:0008270">
    <property type="term" value="F:zinc ion binding"/>
    <property type="evidence" value="ECO:0007669"/>
    <property type="project" value="UniProtKB-KW"/>
</dbReference>
<dbReference type="PRINTS" id="PR01407">
    <property type="entry name" value="BUTYPHLNCDUF"/>
</dbReference>
<keyword evidence="12" id="KW-1185">Reference proteome</keyword>
<evidence type="ECO:0000256" key="1">
    <source>
        <dbReference type="ARBA" id="ARBA00022588"/>
    </source>
</evidence>
<dbReference type="SUPFAM" id="SSF57845">
    <property type="entry name" value="B-box zinc-binding domain"/>
    <property type="match status" value="1"/>
</dbReference>
<dbReference type="Ensembl" id="ENSECRT00000033991.1">
    <property type="protein sequence ID" value="ENSECRP00000033265.1"/>
    <property type="gene ID" value="ENSECRG00000022523.1"/>
</dbReference>
<protein>
    <submittedName>
        <fullName evidence="11">Uncharacterized protein</fullName>
    </submittedName>
</protein>
<dbReference type="InterPro" id="IPR051051">
    <property type="entry name" value="E3_ubiq-ligase_TRIM/RNF"/>
</dbReference>
<keyword evidence="4" id="KW-0862">Zinc</keyword>
<feature type="domain" description="B30.2/SPRY" evidence="10">
    <location>
        <begin position="354"/>
        <end position="549"/>
    </location>
</feature>
<reference evidence="11" key="1">
    <citation type="submission" date="2021-06" db="EMBL/GenBank/DDBJ databases">
        <authorList>
            <consortium name="Wellcome Sanger Institute Data Sharing"/>
        </authorList>
    </citation>
    <scope>NUCLEOTIDE SEQUENCE [LARGE SCALE GENOMIC DNA]</scope>
</reference>
<dbReference type="Pfam" id="PF25600">
    <property type="entry name" value="TRIM_CC"/>
    <property type="match status" value="1"/>
</dbReference>
<evidence type="ECO:0000313" key="12">
    <source>
        <dbReference type="Proteomes" id="UP000694620"/>
    </source>
</evidence>
<dbReference type="Gene3D" id="2.60.120.920">
    <property type="match status" value="1"/>
</dbReference>
<dbReference type="PROSITE" id="PS50119">
    <property type="entry name" value="ZF_BBOX"/>
    <property type="match status" value="1"/>
</dbReference>
<dbReference type="Gene3D" id="3.30.160.60">
    <property type="entry name" value="Classic Zinc Finger"/>
    <property type="match status" value="1"/>
</dbReference>
<feature type="coiled-coil region" evidence="7">
    <location>
        <begin position="197"/>
        <end position="231"/>
    </location>
</feature>
<dbReference type="Pfam" id="PF00643">
    <property type="entry name" value="zf-B_box"/>
    <property type="match status" value="1"/>
</dbReference>
<dbReference type="PROSITE" id="PS00518">
    <property type="entry name" value="ZF_RING_1"/>
    <property type="match status" value="1"/>
</dbReference>
<dbReference type="Pfam" id="PF13765">
    <property type="entry name" value="PRY"/>
    <property type="match status" value="1"/>
</dbReference>
<keyword evidence="7" id="KW-0175">Coiled coil</keyword>
<evidence type="ECO:0000259" key="10">
    <source>
        <dbReference type="PROSITE" id="PS50188"/>
    </source>
</evidence>
<dbReference type="PROSITE" id="PS50188">
    <property type="entry name" value="B302_SPRY"/>
    <property type="match status" value="1"/>
</dbReference>
<dbReference type="Gene3D" id="4.10.830.40">
    <property type="match status" value="1"/>
</dbReference>
<evidence type="ECO:0000256" key="7">
    <source>
        <dbReference type="SAM" id="Coils"/>
    </source>
</evidence>
<dbReference type="InterPro" id="IPR001841">
    <property type="entry name" value="Znf_RING"/>
</dbReference>
<dbReference type="InterPro" id="IPR006574">
    <property type="entry name" value="PRY"/>
</dbReference>
<dbReference type="InterPro" id="IPR000315">
    <property type="entry name" value="Znf_B-box"/>
</dbReference>
<dbReference type="InterPro" id="IPR001870">
    <property type="entry name" value="B30.2/SPRY"/>
</dbReference>
<feature type="domain" description="B box-type" evidence="9">
    <location>
        <begin position="149"/>
        <end position="189"/>
    </location>
</feature>
<keyword evidence="5" id="KW-0391">Immunity</keyword>
<feature type="coiled-coil region" evidence="7">
    <location>
        <begin position="261"/>
        <end position="291"/>
    </location>
</feature>
<dbReference type="AlphaFoldDB" id="A0A8C4TLA8"/>
<keyword evidence="3 6" id="KW-0863">Zinc-finger</keyword>
<dbReference type="CDD" id="cd19769">
    <property type="entry name" value="Bbox2_TRIM16-like"/>
    <property type="match status" value="1"/>
</dbReference>
<dbReference type="GeneTree" id="ENSGT01150000286950"/>
<organism evidence="11 12">
    <name type="scientific">Erpetoichthys calabaricus</name>
    <name type="common">Rope fish</name>
    <name type="synonym">Calamoichthys calabaricus</name>
    <dbReference type="NCBI Taxonomy" id="27687"/>
    <lineage>
        <taxon>Eukaryota</taxon>
        <taxon>Metazoa</taxon>
        <taxon>Chordata</taxon>
        <taxon>Craniata</taxon>
        <taxon>Vertebrata</taxon>
        <taxon>Euteleostomi</taxon>
        <taxon>Actinopterygii</taxon>
        <taxon>Polypteriformes</taxon>
        <taxon>Polypteridae</taxon>
        <taxon>Erpetoichthys</taxon>
    </lineage>
</organism>
<dbReference type="SMART" id="SM00449">
    <property type="entry name" value="SPRY"/>
    <property type="match status" value="1"/>
</dbReference>
<evidence type="ECO:0000256" key="6">
    <source>
        <dbReference type="PROSITE-ProRule" id="PRU00024"/>
    </source>
</evidence>
<evidence type="ECO:0000256" key="2">
    <source>
        <dbReference type="ARBA" id="ARBA00022723"/>
    </source>
</evidence>
<feature type="domain" description="RING-type" evidence="8">
    <location>
        <begin position="32"/>
        <end position="61"/>
    </location>
</feature>
<dbReference type="InterPro" id="IPR003877">
    <property type="entry name" value="SPRY_dom"/>
</dbReference>